<dbReference type="KEGG" id="mrtj:KHC33_04240"/>
<feature type="repeat" description="TPR" evidence="3">
    <location>
        <begin position="436"/>
        <end position="469"/>
    </location>
</feature>
<dbReference type="AlphaFoldDB" id="A0A8E7EKN7"/>
<dbReference type="GO" id="GO:0008318">
    <property type="term" value="F:protein prenyltransferase activity"/>
    <property type="evidence" value="ECO:0007669"/>
    <property type="project" value="InterPro"/>
</dbReference>
<organism evidence="4 5">
    <name type="scientific">Methanospirillum purgamenti</name>
    <dbReference type="NCBI Taxonomy" id="2834276"/>
    <lineage>
        <taxon>Archaea</taxon>
        <taxon>Methanobacteriati</taxon>
        <taxon>Methanobacteriota</taxon>
        <taxon>Stenosarchaea group</taxon>
        <taxon>Methanomicrobia</taxon>
        <taxon>Methanomicrobiales</taxon>
        <taxon>Methanospirillaceae</taxon>
        <taxon>Methanospirillum</taxon>
    </lineage>
</organism>
<feature type="repeat" description="TPR" evidence="3">
    <location>
        <begin position="572"/>
        <end position="605"/>
    </location>
</feature>
<keyword evidence="2 3" id="KW-0802">TPR repeat</keyword>
<dbReference type="PROSITE" id="PS50293">
    <property type="entry name" value="TPR_REGION"/>
    <property type="match status" value="2"/>
</dbReference>
<dbReference type="PANTHER" id="PTHR44943:SF4">
    <property type="entry name" value="TPR REPEAT-CONTAINING PROTEIN MJ0798"/>
    <property type="match status" value="1"/>
</dbReference>
<keyword evidence="5" id="KW-1185">Reference proteome</keyword>
<evidence type="ECO:0000256" key="1">
    <source>
        <dbReference type="ARBA" id="ARBA00022737"/>
    </source>
</evidence>
<accession>A0A8E7EKN7</accession>
<feature type="repeat" description="TPR" evidence="3">
    <location>
        <begin position="504"/>
        <end position="537"/>
    </location>
</feature>
<gene>
    <name evidence="4" type="ORF">KHC33_04240</name>
</gene>
<evidence type="ECO:0000313" key="5">
    <source>
        <dbReference type="Proteomes" id="UP000680656"/>
    </source>
</evidence>
<dbReference type="InterPro" id="IPR051685">
    <property type="entry name" value="Ycf3/AcsC/BcsC/TPR_MFPF"/>
</dbReference>
<dbReference type="Gene3D" id="1.25.40.1040">
    <property type="match status" value="1"/>
</dbReference>
<evidence type="ECO:0000256" key="3">
    <source>
        <dbReference type="PROSITE-ProRule" id="PRU00339"/>
    </source>
</evidence>
<name>A0A8E7EKN7_9EURY</name>
<dbReference type="SUPFAM" id="SSF48452">
    <property type="entry name" value="TPR-like"/>
    <property type="match status" value="2"/>
</dbReference>
<evidence type="ECO:0000313" key="4">
    <source>
        <dbReference type="EMBL" id="QVV89730.1"/>
    </source>
</evidence>
<dbReference type="InterPro" id="IPR002088">
    <property type="entry name" value="Prenyl_trans_a"/>
</dbReference>
<dbReference type="GeneID" id="65096366"/>
<feature type="repeat" description="TPR" evidence="3">
    <location>
        <begin position="470"/>
        <end position="503"/>
    </location>
</feature>
<dbReference type="Gene3D" id="1.25.40.10">
    <property type="entry name" value="Tetratricopeptide repeat domain"/>
    <property type="match status" value="4"/>
</dbReference>
<dbReference type="Pfam" id="PF01239">
    <property type="entry name" value="PPTA"/>
    <property type="match status" value="1"/>
</dbReference>
<feature type="repeat" description="TPR" evidence="3">
    <location>
        <begin position="300"/>
        <end position="333"/>
    </location>
</feature>
<dbReference type="EMBL" id="CP075546">
    <property type="protein sequence ID" value="QVV89730.1"/>
    <property type="molecule type" value="Genomic_DNA"/>
</dbReference>
<dbReference type="RefSeq" id="WP_214420518.1">
    <property type="nucleotide sequence ID" value="NZ_CP075546.1"/>
</dbReference>
<keyword evidence="1" id="KW-0677">Repeat</keyword>
<sequence>MEKLSFTNNYNNAIVALKSNNFNEALLLIEKCLEIDHENYKALHAKGLILKKLDQFEEASKCYQLSIKYCDDSNKREKLIFLKSELDSLVQSTFFDDLIDVDYYEKYSEIRTGSNIEKDPEVIDTVSLTNNEVEDLVIHIQELLDSDNYFDSIELIERLLNKYVDSDNETLINDNVDQIYVAKAFALSQLGENADIEILLQKSLEINPKNEQAKELLKQIHPVNDYNFKSGEPQIDNAKKELKPLKKLQKKSSLPISTNQIDENHLNSENTVKKDITAPILKKLPSNNIESITHIPTKKSLVWYNKGRVELERNNEDLALVDFNKAIDADPNNYEAWTYRGISLGVLGHNEESIESLHHAIMLYPKYDFAWFSLGVALYMDGKCDEAIEKLNQANKINPEFIPAWFNKGMILGEIEKFQESLEVFNKIITIDPNNADALFFKGMALGSLERHQESLEAFNKAISINPKNADIWYRKGMTLGALEKYQEALEAFNKVISLESKNADAFYQKGLSLLALERHQESLEAFNKSISINPKNADAFYQKGLSLGVLERYQEALEAFNRALSIDSNNVDAWFYKGNTLFSLCEYENALNVYDIVIKKNPNNANALCFKGFSLSEIGRYEEALDAIDKAIKIDPMHFQSCIAKGAILNKLGRSHEAIKVMENALKENPENEALQNMLDVLIEENETLKL</sequence>
<dbReference type="Pfam" id="PF12895">
    <property type="entry name" value="ANAPC3"/>
    <property type="match status" value="1"/>
</dbReference>
<protein>
    <submittedName>
        <fullName evidence="4">Tetratricopeptide repeat protein</fullName>
    </submittedName>
</protein>
<feature type="repeat" description="TPR" evidence="3">
    <location>
        <begin position="606"/>
        <end position="639"/>
    </location>
</feature>
<reference evidence="4 5" key="1">
    <citation type="submission" date="2021-05" db="EMBL/GenBank/DDBJ databases">
        <title>A novel Methanospirillum isolate from a pyrite-forming mixed culture.</title>
        <authorList>
            <person name="Bunk B."/>
            <person name="Sproer C."/>
            <person name="Spring S."/>
            <person name="Pester M."/>
        </authorList>
    </citation>
    <scope>NUCLEOTIDE SEQUENCE [LARGE SCALE GENOMIC DNA]</scope>
    <source>
        <strain evidence="4 5">J.3.6.1-F.2.7.3</strain>
    </source>
</reference>
<dbReference type="SMART" id="SM00028">
    <property type="entry name" value="TPR"/>
    <property type="match status" value="14"/>
</dbReference>
<dbReference type="Proteomes" id="UP000680656">
    <property type="component" value="Chromosome"/>
</dbReference>
<feature type="repeat" description="TPR" evidence="3">
    <location>
        <begin position="368"/>
        <end position="401"/>
    </location>
</feature>
<dbReference type="Pfam" id="PF00515">
    <property type="entry name" value="TPR_1"/>
    <property type="match status" value="3"/>
</dbReference>
<dbReference type="InterPro" id="IPR011990">
    <property type="entry name" value="TPR-like_helical_dom_sf"/>
</dbReference>
<proteinExistence type="predicted"/>
<feature type="repeat" description="TPR" evidence="3">
    <location>
        <begin position="538"/>
        <end position="571"/>
    </location>
</feature>
<feature type="repeat" description="TPR" evidence="3">
    <location>
        <begin position="402"/>
        <end position="435"/>
    </location>
</feature>
<evidence type="ECO:0000256" key="2">
    <source>
        <dbReference type="ARBA" id="ARBA00022803"/>
    </source>
</evidence>
<dbReference type="PANTHER" id="PTHR44943">
    <property type="entry name" value="CELLULOSE SYNTHASE OPERON PROTEIN C"/>
    <property type="match status" value="1"/>
</dbReference>
<dbReference type="InterPro" id="IPR019734">
    <property type="entry name" value="TPR_rpt"/>
</dbReference>
<dbReference type="SUPFAM" id="SSF48439">
    <property type="entry name" value="Protein prenylyltransferase"/>
    <property type="match status" value="1"/>
</dbReference>
<dbReference type="PROSITE" id="PS50005">
    <property type="entry name" value="TPR"/>
    <property type="match status" value="9"/>
</dbReference>
<dbReference type="Pfam" id="PF13181">
    <property type="entry name" value="TPR_8"/>
    <property type="match status" value="3"/>
</dbReference>